<accession>A0A1F7Y288</accession>
<dbReference type="EMBL" id="MGGE01000034">
    <property type="protein sequence ID" value="OGM20798.1"/>
    <property type="molecule type" value="Genomic_DNA"/>
</dbReference>
<evidence type="ECO:0000256" key="3">
    <source>
        <dbReference type="ARBA" id="ARBA00022722"/>
    </source>
</evidence>
<gene>
    <name evidence="8" type="ORF">A2714_05155</name>
</gene>
<keyword evidence="2" id="KW-1277">Toxin-antitoxin system</keyword>
<dbReference type="InterPro" id="IPR012933">
    <property type="entry name" value="HicA_mRNA_interferase"/>
</dbReference>
<keyword evidence="7" id="KW-0346">Stress response</keyword>
<sequence length="77" mass="8753">MNKLPRIKARDLINVVLKLRFVKRGQSGSHAVHVHSDGRKVTISIHPSETIGIGLLTKIIKKDLRMSKEEFLKVLKK</sequence>
<dbReference type="Proteomes" id="UP000178419">
    <property type="component" value="Unassembled WGS sequence"/>
</dbReference>
<protein>
    <recommendedName>
        <fullName evidence="10">Addiction module toxin, HicA family</fullName>
    </recommendedName>
</protein>
<dbReference type="GO" id="GO:0016787">
    <property type="term" value="F:hydrolase activity"/>
    <property type="evidence" value="ECO:0007669"/>
    <property type="project" value="UniProtKB-KW"/>
</dbReference>
<evidence type="ECO:0000313" key="8">
    <source>
        <dbReference type="EMBL" id="OGM20798.1"/>
    </source>
</evidence>
<dbReference type="Gene3D" id="3.30.920.30">
    <property type="entry name" value="Hypothetical protein"/>
    <property type="match status" value="1"/>
</dbReference>
<keyword evidence="3" id="KW-0540">Nuclease</keyword>
<dbReference type="GO" id="GO:0004519">
    <property type="term" value="F:endonuclease activity"/>
    <property type="evidence" value="ECO:0007669"/>
    <property type="project" value="UniProtKB-KW"/>
</dbReference>
<keyword evidence="6" id="KW-0694">RNA-binding</keyword>
<evidence type="ECO:0000256" key="2">
    <source>
        <dbReference type="ARBA" id="ARBA00022649"/>
    </source>
</evidence>
<dbReference type="SUPFAM" id="SSF54786">
    <property type="entry name" value="YcfA/nrd intein domain"/>
    <property type="match status" value="1"/>
</dbReference>
<dbReference type="GO" id="GO:0003729">
    <property type="term" value="F:mRNA binding"/>
    <property type="evidence" value="ECO:0007669"/>
    <property type="project" value="InterPro"/>
</dbReference>
<evidence type="ECO:0000256" key="7">
    <source>
        <dbReference type="ARBA" id="ARBA00023016"/>
    </source>
</evidence>
<keyword evidence="5" id="KW-0378">Hydrolase</keyword>
<reference evidence="8 9" key="1">
    <citation type="journal article" date="2016" name="Nat. Commun.">
        <title>Thousands of microbial genomes shed light on interconnected biogeochemical processes in an aquifer system.</title>
        <authorList>
            <person name="Anantharaman K."/>
            <person name="Brown C.T."/>
            <person name="Hug L.A."/>
            <person name="Sharon I."/>
            <person name="Castelle C.J."/>
            <person name="Probst A.J."/>
            <person name="Thomas B.C."/>
            <person name="Singh A."/>
            <person name="Wilkins M.J."/>
            <person name="Karaoz U."/>
            <person name="Brodie E.L."/>
            <person name="Williams K.H."/>
            <person name="Hubbard S.S."/>
            <person name="Banfield J.F."/>
        </authorList>
    </citation>
    <scope>NUCLEOTIDE SEQUENCE [LARGE SCALE GENOMIC DNA]</scope>
</reference>
<evidence type="ECO:0000256" key="1">
    <source>
        <dbReference type="ARBA" id="ARBA00006620"/>
    </source>
</evidence>
<organism evidence="8 9">
    <name type="scientific">Candidatus Woesebacteria bacterium RIFCSPHIGHO2_01_FULL_38_9</name>
    <dbReference type="NCBI Taxonomy" id="1802492"/>
    <lineage>
        <taxon>Bacteria</taxon>
        <taxon>Candidatus Woeseibacteriota</taxon>
    </lineage>
</organism>
<comment type="caution">
    <text evidence="8">The sequence shown here is derived from an EMBL/GenBank/DDBJ whole genome shotgun (WGS) entry which is preliminary data.</text>
</comment>
<dbReference type="InterPro" id="IPR038570">
    <property type="entry name" value="HicA_sf"/>
</dbReference>
<evidence type="ECO:0008006" key="10">
    <source>
        <dbReference type="Google" id="ProtNLM"/>
    </source>
</evidence>
<dbReference type="Pfam" id="PF07927">
    <property type="entry name" value="HicA_toxin"/>
    <property type="match status" value="1"/>
</dbReference>
<evidence type="ECO:0000256" key="4">
    <source>
        <dbReference type="ARBA" id="ARBA00022759"/>
    </source>
</evidence>
<evidence type="ECO:0000313" key="9">
    <source>
        <dbReference type="Proteomes" id="UP000178419"/>
    </source>
</evidence>
<evidence type="ECO:0000256" key="5">
    <source>
        <dbReference type="ARBA" id="ARBA00022801"/>
    </source>
</evidence>
<comment type="similarity">
    <text evidence="1">Belongs to the HicA mRNA interferase family.</text>
</comment>
<proteinExistence type="inferred from homology"/>
<dbReference type="AlphaFoldDB" id="A0A1F7Y288"/>
<name>A0A1F7Y288_9BACT</name>
<evidence type="ECO:0000256" key="6">
    <source>
        <dbReference type="ARBA" id="ARBA00022884"/>
    </source>
</evidence>
<keyword evidence="4" id="KW-0255">Endonuclease</keyword>